<evidence type="ECO:0000256" key="2">
    <source>
        <dbReference type="SAM" id="MobiDB-lite"/>
    </source>
</evidence>
<dbReference type="EMBL" id="GISG01063935">
    <property type="protein sequence ID" value="MBA4627872.1"/>
    <property type="molecule type" value="Transcribed_RNA"/>
</dbReference>
<accession>A0A7C8YVU4</accession>
<dbReference type="PANTHER" id="PTHR31805">
    <property type="entry name" value="RECEPTOR-LIKE KINASE, PUTATIVE (DUF1421)-RELATED"/>
    <property type="match status" value="1"/>
</dbReference>
<proteinExistence type="predicted"/>
<protein>
    <recommendedName>
        <fullName evidence="3">DUF1421 domain-containing protein</fullName>
    </recommendedName>
</protein>
<feature type="compositionally biased region" description="Polar residues" evidence="2">
    <location>
        <begin position="32"/>
        <end position="49"/>
    </location>
</feature>
<keyword evidence="1" id="KW-0175">Coiled coil</keyword>
<evidence type="ECO:0000256" key="1">
    <source>
        <dbReference type="SAM" id="Coils"/>
    </source>
</evidence>
<feature type="region of interest" description="Disordered" evidence="2">
    <location>
        <begin position="171"/>
        <end position="364"/>
    </location>
</feature>
<feature type="compositionally biased region" description="Polar residues" evidence="2">
    <location>
        <begin position="243"/>
        <end position="258"/>
    </location>
</feature>
<feature type="compositionally biased region" description="Low complexity" evidence="2">
    <location>
        <begin position="321"/>
        <end position="331"/>
    </location>
</feature>
<dbReference type="Pfam" id="PF07223">
    <property type="entry name" value="DUF1421"/>
    <property type="match status" value="1"/>
</dbReference>
<name>A0A7C8YVU4_OPUST</name>
<dbReference type="InterPro" id="IPR010820">
    <property type="entry name" value="DUF1421"/>
</dbReference>
<feature type="compositionally biased region" description="Polar residues" evidence="2">
    <location>
        <begin position="212"/>
        <end position="221"/>
    </location>
</feature>
<dbReference type="PANTHER" id="PTHR31805:SF16">
    <property type="entry name" value="FORMIN-LIKE PROTEIN (DUF1421)"/>
    <property type="match status" value="1"/>
</dbReference>
<dbReference type="AlphaFoldDB" id="A0A7C8YVU4"/>
<reference evidence="4" key="2">
    <citation type="submission" date="2020-07" db="EMBL/GenBank/DDBJ databases">
        <authorList>
            <person name="Vera ALvarez R."/>
            <person name="Arias-Moreno D.M."/>
            <person name="Jimenez-Jacinto V."/>
            <person name="Jimenez-Bremont J.F."/>
            <person name="Swaminathan K."/>
            <person name="Moose S.P."/>
            <person name="Guerrero-Gonzalez M.L."/>
            <person name="Marino-Ramirez L."/>
            <person name="Landsman D."/>
            <person name="Rodriguez-Kessler M."/>
            <person name="Delgado-Sanchez P."/>
        </authorList>
    </citation>
    <scope>NUCLEOTIDE SEQUENCE</scope>
    <source>
        <tissue evidence="4">Cladode</tissue>
    </source>
</reference>
<feature type="compositionally biased region" description="Low complexity" evidence="2">
    <location>
        <begin position="276"/>
        <end position="311"/>
    </location>
</feature>
<reference evidence="4" key="1">
    <citation type="journal article" date="2013" name="J. Plant Res.">
        <title>Effect of fungi and light on seed germination of three Opuntia species from semiarid lands of central Mexico.</title>
        <authorList>
            <person name="Delgado-Sanchez P."/>
            <person name="Jimenez-Bremont J.F."/>
            <person name="Guerrero-Gonzalez Mde L."/>
            <person name="Flores J."/>
        </authorList>
    </citation>
    <scope>NUCLEOTIDE SEQUENCE</scope>
    <source>
        <tissue evidence="4">Cladode</tissue>
    </source>
</reference>
<evidence type="ECO:0000259" key="3">
    <source>
        <dbReference type="Pfam" id="PF07223"/>
    </source>
</evidence>
<evidence type="ECO:0000313" key="4">
    <source>
        <dbReference type="EMBL" id="MBA4627872.1"/>
    </source>
</evidence>
<feature type="compositionally biased region" description="Basic and acidic residues" evidence="2">
    <location>
        <begin position="178"/>
        <end position="195"/>
    </location>
</feature>
<feature type="region of interest" description="Disordered" evidence="2">
    <location>
        <begin position="29"/>
        <end position="50"/>
    </location>
</feature>
<feature type="region of interest" description="Disordered" evidence="2">
    <location>
        <begin position="386"/>
        <end position="481"/>
    </location>
</feature>
<sequence length="540" mass="58768">MASGSSGRPNPGSKGFDFASDDILCSYEDYGNQENANHSDPSIGTNSGKDFQKSRISRSVFPTTNVYSQPEESLNQEVIVERTMKKYADNLMRFLEGISSRLSQLELYCYNLDKSIGEMRSDLVRDHAEADSKLKSLEKHLQEVHRSVQILRDKQELAETQKELAKLQLAQKESLSGSHEEKAAVSAPESKKTDDASDSPNTQLALALPSQVAPQPSHPTMQQQPVAPSQPPPSQNQLPSYYLPSSQLPNPQTQSQPSYLPADAQYRAPQLPPQGPQQAQPQMSQTPQSQQFSQYQQQWPQGPQQASQPMQPSQPSPMQPSQPSSMTPPNQVRAPGPQSSVYSPYMAGQSANPPPPETMAGSMPMQMPFQGMPQAGVSRAEAMQYGYGGAGRPIQPQPQAPPSHMKGGFPSQPGDGYATLGSHPPISSGGTYMVYESEGPRPHHAALPPQYSHGAYPPANPSPTPPSSSGLMIRNPSPQQFVRNHPYNELIDKLVGMGYRGDHVVSVIQRLEDSGQPVDFNAVLDRLNGHSSGSSQRGGW</sequence>
<organism evidence="4">
    <name type="scientific">Opuntia streptacantha</name>
    <name type="common">Prickly pear cactus</name>
    <name type="synonym">Opuntia cardona</name>
    <dbReference type="NCBI Taxonomy" id="393608"/>
    <lineage>
        <taxon>Eukaryota</taxon>
        <taxon>Viridiplantae</taxon>
        <taxon>Streptophyta</taxon>
        <taxon>Embryophyta</taxon>
        <taxon>Tracheophyta</taxon>
        <taxon>Spermatophyta</taxon>
        <taxon>Magnoliopsida</taxon>
        <taxon>eudicotyledons</taxon>
        <taxon>Gunneridae</taxon>
        <taxon>Pentapetalae</taxon>
        <taxon>Caryophyllales</taxon>
        <taxon>Cactineae</taxon>
        <taxon>Cactaceae</taxon>
        <taxon>Opuntioideae</taxon>
        <taxon>Opuntia</taxon>
    </lineage>
</organism>
<feature type="coiled-coil region" evidence="1">
    <location>
        <begin position="134"/>
        <end position="170"/>
    </location>
</feature>
<feature type="domain" description="DUF1421" evidence="3">
    <location>
        <begin position="487"/>
        <end position="531"/>
    </location>
</feature>